<keyword evidence="1" id="KW-0175">Coiled coil</keyword>
<proteinExistence type="predicted"/>
<dbReference type="RefSeq" id="WP_074649598.1">
    <property type="nucleotide sequence ID" value="NZ_FOIL01000024.1"/>
</dbReference>
<evidence type="ECO:0000313" key="2">
    <source>
        <dbReference type="EMBL" id="SET55215.1"/>
    </source>
</evidence>
<evidence type="ECO:0000313" key="3">
    <source>
        <dbReference type="Proteomes" id="UP000199820"/>
    </source>
</evidence>
<keyword evidence="2" id="KW-0418">Kinase</keyword>
<keyword evidence="3" id="KW-1185">Reference proteome</keyword>
<dbReference type="InterPro" id="IPR027417">
    <property type="entry name" value="P-loop_NTPase"/>
</dbReference>
<dbReference type="eggNOG" id="COG1102">
    <property type="taxonomic scope" value="Bacteria"/>
</dbReference>
<dbReference type="AlphaFoldDB" id="A0A1I0FB86"/>
<dbReference type="Gene3D" id="3.40.50.300">
    <property type="entry name" value="P-loop containing nucleotide triphosphate hydrolases"/>
    <property type="match status" value="1"/>
</dbReference>
<feature type="coiled-coil region" evidence="1">
    <location>
        <begin position="131"/>
        <end position="165"/>
    </location>
</feature>
<dbReference type="SUPFAM" id="SSF52540">
    <property type="entry name" value="P-loop containing nucleoside triphosphate hydrolases"/>
    <property type="match status" value="1"/>
</dbReference>
<keyword evidence="2" id="KW-0808">Transferase</keyword>
<reference evidence="3" key="1">
    <citation type="submission" date="2016-10" db="EMBL/GenBank/DDBJ databases">
        <authorList>
            <person name="Varghese N."/>
            <person name="Submissions S."/>
        </authorList>
    </citation>
    <scope>NUCLEOTIDE SEQUENCE [LARGE SCALE GENOMIC DNA]</scope>
    <source>
        <strain evidence="3">KH1P1</strain>
    </source>
</reference>
<gene>
    <name evidence="2" type="ORF">SAMN04487771_102431</name>
</gene>
<dbReference type="GO" id="GO:0016301">
    <property type="term" value="F:kinase activity"/>
    <property type="evidence" value="ECO:0007669"/>
    <property type="project" value="UniProtKB-KW"/>
</dbReference>
<sequence>MKKNIITISREYGSDGRNIGLLTAKKLDIEFYDKELIDAAAKEIGFPAETVAAKEQKLTSSILYNFAVGTIYGSAYPREPKPSELPLAEQIFLAQKKAIIERAKRGPCVIIGRCADYILRDREDVLRVFIYADYESRKRRALKEYGELEENIDKMMREIDKKRRIHYENYTSQRWGDRDNYDLLLNTALLDPQKCADIICEAVR</sequence>
<dbReference type="EMBL" id="FOIL01000024">
    <property type="protein sequence ID" value="SET55215.1"/>
    <property type="molecule type" value="Genomic_DNA"/>
</dbReference>
<evidence type="ECO:0000256" key="1">
    <source>
        <dbReference type="SAM" id="Coils"/>
    </source>
</evidence>
<protein>
    <submittedName>
        <fullName evidence="2">Cytidylate kinase-like family protein</fullName>
    </submittedName>
</protein>
<dbReference type="Proteomes" id="UP000199820">
    <property type="component" value="Unassembled WGS sequence"/>
</dbReference>
<accession>A0A1I0FB86</accession>
<organism evidence="2 3">
    <name type="scientific">[Clostridium] aminophilum</name>
    <dbReference type="NCBI Taxonomy" id="1526"/>
    <lineage>
        <taxon>Bacteria</taxon>
        <taxon>Bacillati</taxon>
        <taxon>Bacillota</taxon>
        <taxon>Clostridia</taxon>
        <taxon>Lachnospirales</taxon>
        <taxon>Lachnospiraceae</taxon>
    </lineage>
</organism>
<name>A0A1I0FB86_9FIRM</name>
<dbReference type="OrthoDB" id="9781180at2"/>
<dbReference type="Pfam" id="PF13189">
    <property type="entry name" value="Cytidylate_kin2"/>
    <property type="match status" value="1"/>
</dbReference>
<dbReference type="STRING" id="1526.SAMN02910262_02522"/>